<sequence>MGSGCLTCCRWCCCCFISFVNVLTAILGLALLATGCLTLWAYWVVRSAFDQHVSSMLTTTDNIETSVDVESLHQAMASNTMISAIVFIILGVLIIVMSCLGCCGACWGVPSCLIIYSVLVALVLLSQAGLVIFWFTNSDVVKDCGRNWLEEQVKNYKGSQNRDVGSMQLDVVQVVGGCCGVNNGNDFYSMATNWNRTIGYRSNNKTKFSYYNASYPFSCCNYYLERQDFKCAYANLSDPYSNRQNGCYEKFASVFDNYLKSGFDRLFFGVAGWLGVEILLLLGALLIFYHKRQQDEDIPHSGVQYKMQPQMA</sequence>
<reference evidence="6" key="1">
    <citation type="submission" date="2016-11" db="UniProtKB">
        <authorList>
            <consortium name="WormBaseParasite"/>
        </authorList>
    </citation>
    <scope>IDENTIFICATION</scope>
</reference>
<dbReference type="Pfam" id="PF00335">
    <property type="entry name" value="Tetraspanin"/>
    <property type="match status" value="1"/>
</dbReference>
<evidence type="ECO:0000313" key="5">
    <source>
        <dbReference type="Proteomes" id="UP000095280"/>
    </source>
</evidence>
<evidence type="ECO:0000256" key="2">
    <source>
        <dbReference type="ARBA" id="ARBA00022692"/>
    </source>
</evidence>
<keyword evidence="3" id="KW-1133">Transmembrane helix</keyword>
<dbReference type="InterPro" id="IPR008952">
    <property type="entry name" value="Tetraspanin_EC2_sf"/>
</dbReference>
<dbReference type="GO" id="GO:0016020">
    <property type="term" value="C:membrane"/>
    <property type="evidence" value="ECO:0007669"/>
    <property type="project" value="UniProtKB-SubCell"/>
</dbReference>
<dbReference type="WBParaSite" id="maker-uti_cns_0006851-snap-gene-0.7-mRNA-1">
    <property type="protein sequence ID" value="maker-uti_cns_0006851-snap-gene-0.7-mRNA-1"/>
    <property type="gene ID" value="maker-uti_cns_0006851-snap-gene-0.7"/>
</dbReference>
<evidence type="ECO:0000256" key="4">
    <source>
        <dbReference type="ARBA" id="ARBA00023136"/>
    </source>
</evidence>
<dbReference type="STRING" id="282301.A0A1I8HLW3"/>
<evidence type="ECO:0000256" key="1">
    <source>
        <dbReference type="ARBA" id="ARBA00004141"/>
    </source>
</evidence>
<proteinExistence type="predicted"/>
<name>A0A1I8HLW3_9PLAT</name>
<dbReference type="OrthoDB" id="438211at2759"/>
<keyword evidence="2" id="KW-0812">Transmembrane</keyword>
<organism evidence="5 6">
    <name type="scientific">Macrostomum lignano</name>
    <dbReference type="NCBI Taxonomy" id="282301"/>
    <lineage>
        <taxon>Eukaryota</taxon>
        <taxon>Metazoa</taxon>
        <taxon>Spiralia</taxon>
        <taxon>Lophotrochozoa</taxon>
        <taxon>Platyhelminthes</taxon>
        <taxon>Rhabditophora</taxon>
        <taxon>Macrostomorpha</taxon>
        <taxon>Macrostomida</taxon>
        <taxon>Macrostomidae</taxon>
        <taxon>Macrostomum</taxon>
    </lineage>
</organism>
<keyword evidence="5" id="KW-1185">Reference proteome</keyword>
<dbReference type="PANTHER" id="PTHR19282">
    <property type="entry name" value="TETRASPANIN"/>
    <property type="match status" value="1"/>
</dbReference>
<protein>
    <submittedName>
        <fullName evidence="6">Tetraspanin</fullName>
    </submittedName>
</protein>
<accession>A0A1I8HLW3</accession>
<dbReference type="Gene3D" id="1.10.1450.10">
    <property type="entry name" value="Tetraspanin"/>
    <property type="match status" value="1"/>
</dbReference>
<dbReference type="AlphaFoldDB" id="A0A1I8HLW3"/>
<dbReference type="InterPro" id="IPR018499">
    <property type="entry name" value="Tetraspanin/Peripherin"/>
</dbReference>
<dbReference type="SUPFAM" id="SSF48652">
    <property type="entry name" value="Tetraspanin"/>
    <property type="match status" value="1"/>
</dbReference>
<dbReference type="Proteomes" id="UP000095280">
    <property type="component" value="Unplaced"/>
</dbReference>
<comment type="subcellular location">
    <subcellularLocation>
        <location evidence="1">Membrane</location>
        <topology evidence="1">Multi-pass membrane protein</topology>
    </subcellularLocation>
</comment>
<keyword evidence="4" id="KW-0472">Membrane</keyword>
<evidence type="ECO:0000256" key="3">
    <source>
        <dbReference type="ARBA" id="ARBA00022989"/>
    </source>
</evidence>
<evidence type="ECO:0000313" key="6">
    <source>
        <dbReference type="WBParaSite" id="maker-uti_cns_0006851-snap-gene-0.7-mRNA-1"/>
    </source>
</evidence>